<sequence>MSRRRLKTLRWQSISTISSYPLKSNPFFSIIPSQSFPSPFKSSHQSLKLCFPILLCTSEQDNFDGLVDPNDFFKPDSSGAESISAEEFASVRDSMLDTSAGGGMPKFESAKFSNNAILISNAIRDGNDEFDDKTQKFLRQFRDNLNETLVVEVLKLIQNPELVLLKWVVENVALEELGRLKDFGYKPTQAIYNALVQVFLEADKLDTAHQVHVEMLDSGFEMDEYTLGSFVHALCKAGRWKEALALVEKEEFVTNTVLYTKMIYGFCEASLFEEAMDFLNRIRCDSCIPNVVTYRTLLCGCLKKRQLTKKVSDADQLFEMMLTEGCSPNVIAYTALIDGHCKAGRIEKACQIYERMRDGFCKYGKLDEAQEVFAKMSEQGYSPNVYTYSSLIDRRGFAGDGGDDAGEEEGFAAGDGGDDAGEEEGFAGDGGDVVVVGWVCWDWVTGFVVDEEGGYGKGGIGLLVYW</sequence>
<dbReference type="EMBL" id="RDQH01000330">
    <property type="protein sequence ID" value="RXI00729.1"/>
    <property type="molecule type" value="Genomic_DNA"/>
</dbReference>
<keyword evidence="6" id="KW-1185">Reference proteome</keyword>
<protein>
    <recommendedName>
        <fullName evidence="7">Pentacotripeptide-repeat region of PRORP domain-containing protein</fullName>
    </recommendedName>
</protein>
<dbReference type="AlphaFoldDB" id="A0A498JXV4"/>
<comment type="similarity">
    <text evidence="1">Belongs to the PPR family. P subfamily.</text>
</comment>
<evidence type="ECO:0000256" key="3">
    <source>
        <dbReference type="PROSITE-ProRule" id="PRU00708"/>
    </source>
</evidence>
<organism evidence="5 6">
    <name type="scientific">Malus domestica</name>
    <name type="common">Apple</name>
    <name type="synonym">Pyrus malus</name>
    <dbReference type="NCBI Taxonomy" id="3750"/>
    <lineage>
        <taxon>Eukaryota</taxon>
        <taxon>Viridiplantae</taxon>
        <taxon>Streptophyta</taxon>
        <taxon>Embryophyta</taxon>
        <taxon>Tracheophyta</taxon>
        <taxon>Spermatophyta</taxon>
        <taxon>Magnoliopsida</taxon>
        <taxon>eudicotyledons</taxon>
        <taxon>Gunneridae</taxon>
        <taxon>Pentapetalae</taxon>
        <taxon>rosids</taxon>
        <taxon>fabids</taxon>
        <taxon>Rosales</taxon>
        <taxon>Rosaceae</taxon>
        <taxon>Amygdaloideae</taxon>
        <taxon>Maleae</taxon>
        <taxon>Malus</taxon>
    </lineage>
</organism>
<dbReference type="InterPro" id="IPR002885">
    <property type="entry name" value="PPR_rpt"/>
</dbReference>
<evidence type="ECO:0000256" key="1">
    <source>
        <dbReference type="ARBA" id="ARBA00007626"/>
    </source>
</evidence>
<gene>
    <name evidence="5" type="ORF">DVH24_000963</name>
</gene>
<evidence type="ECO:0000256" key="2">
    <source>
        <dbReference type="ARBA" id="ARBA00022737"/>
    </source>
</evidence>
<feature type="region of interest" description="Disordered" evidence="4">
    <location>
        <begin position="403"/>
        <end position="424"/>
    </location>
</feature>
<dbReference type="NCBIfam" id="TIGR00756">
    <property type="entry name" value="PPR"/>
    <property type="match status" value="5"/>
</dbReference>
<comment type="caution">
    <text evidence="5">The sequence shown here is derived from an EMBL/GenBank/DDBJ whole genome shotgun (WGS) entry which is preliminary data.</text>
</comment>
<evidence type="ECO:0008006" key="7">
    <source>
        <dbReference type="Google" id="ProtNLM"/>
    </source>
</evidence>
<dbReference type="Pfam" id="PF13041">
    <property type="entry name" value="PPR_2"/>
    <property type="match status" value="3"/>
</dbReference>
<feature type="repeat" description="PPR" evidence="3">
    <location>
        <begin position="188"/>
        <end position="222"/>
    </location>
</feature>
<dbReference type="InterPro" id="IPR011990">
    <property type="entry name" value="TPR-like_helical_dom_sf"/>
</dbReference>
<dbReference type="PROSITE" id="PS51375">
    <property type="entry name" value="PPR"/>
    <property type="match status" value="4"/>
</dbReference>
<evidence type="ECO:0000256" key="4">
    <source>
        <dbReference type="SAM" id="MobiDB-lite"/>
    </source>
</evidence>
<accession>A0A498JXV4</accession>
<dbReference type="Proteomes" id="UP000290289">
    <property type="component" value="Chromosome 4"/>
</dbReference>
<evidence type="ECO:0000313" key="5">
    <source>
        <dbReference type="EMBL" id="RXI00729.1"/>
    </source>
</evidence>
<name>A0A498JXV4_MALDO</name>
<evidence type="ECO:0000313" key="6">
    <source>
        <dbReference type="Proteomes" id="UP000290289"/>
    </source>
</evidence>
<feature type="repeat" description="PPR" evidence="3">
    <location>
        <begin position="329"/>
        <end position="363"/>
    </location>
</feature>
<reference evidence="5 6" key="1">
    <citation type="submission" date="2018-10" db="EMBL/GenBank/DDBJ databases">
        <title>A high-quality apple genome assembly.</title>
        <authorList>
            <person name="Hu J."/>
        </authorList>
    </citation>
    <scope>NUCLEOTIDE SEQUENCE [LARGE SCALE GENOMIC DNA]</scope>
    <source>
        <strain evidence="6">cv. HFTH1</strain>
        <tissue evidence="5">Young leaf</tissue>
    </source>
</reference>
<feature type="repeat" description="PPR" evidence="3">
    <location>
        <begin position="255"/>
        <end position="289"/>
    </location>
</feature>
<proteinExistence type="inferred from homology"/>
<dbReference type="STRING" id="3750.A0A498JXV4"/>
<dbReference type="PANTHER" id="PTHR47941">
    <property type="entry name" value="PENTATRICOPEPTIDE REPEAT-CONTAINING PROTEIN 3, MITOCHONDRIAL"/>
    <property type="match status" value="1"/>
</dbReference>
<keyword evidence="2" id="KW-0677">Repeat</keyword>
<dbReference type="Gene3D" id="1.25.40.10">
    <property type="entry name" value="Tetratricopeptide repeat domain"/>
    <property type="match status" value="4"/>
</dbReference>
<feature type="repeat" description="PPR" evidence="3">
    <location>
        <begin position="290"/>
        <end position="328"/>
    </location>
</feature>
<dbReference type="Pfam" id="PF12854">
    <property type="entry name" value="PPR_1"/>
    <property type="match status" value="1"/>
</dbReference>